<dbReference type="AlphaFoldDB" id="A0AAN9M8G9"/>
<evidence type="ECO:0000313" key="2">
    <source>
        <dbReference type="Proteomes" id="UP001367508"/>
    </source>
</evidence>
<protein>
    <submittedName>
        <fullName evidence="1">Uncharacterized protein</fullName>
    </submittedName>
</protein>
<dbReference type="EMBL" id="JAYMYQ010000002">
    <property type="protein sequence ID" value="KAK7349391.1"/>
    <property type="molecule type" value="Genomic_DNA"/>
</dbReference>
<gene>
    <name evidence="1" type="ORF">VNO77_06723</name>
</gene>
<organism evidence="1 2">
    <name type="scientific">Canavalia gladiata</name>
    <name type="common">Sword bean</name>
    <name type="synonym">Dolichos gladiatus</name>
    <dbReference type="NCBI Taxonomy" id="3824"/>
    <lineage>
        <taxon>Eukaryota</taxon>
        <taxon>Viridiplantae</taxon>
        <taxon>Streptophyta</taxon>
        <taxon>Embryophyta</taxon>
        <taxon>Tracheophyta</taxon>
        <taxon>Spermatophyta</taxon>
        <taxon>Magnoliopsida</taxon>
        <taxon>eudicotyledons</taxon>
        <taxon>Gunneridae</taxon>
        <taxon>Pentapetalae</taxon>
        <taxon>rosids</taxon>
        <taxon>fabids</taxon>
        <taxon>Fabales</taxon>
        <taxon>Fabaceae</taxon>
        <taxon>Papilionoideae</taxon>
        <taxon>50 kb inversion clade</taxon>
        <taxon>NPAAA clade</taxon>
        <taxon>indigoferoid/millettioid clade</taxon>
        <taxon>Phaseoleae</taxon>
        <taxon>Canavalia</taxon>
    </lineage>
</organism>
<accession>A0AAN9M8G9</accession>
<proteinExistence type="predicted"/>
<comment type="caution">
    <text evidence="1">The sequence shown here is derived from an EMBL/GenBank/DDBJ whole genome shotgun (WGS) entry which is preliminary data.</text>
</comment>
<dbReference type="Proteomes" id="UP001367508">
    <property type="component" value="Unassembled WGS sequence"/>
</dbReference>
<name>A0AAN9M8G9_CANGL</name>
<keyword evidence="2" id="KW-1185">Reference proteome</keyword>
<evidence type="ECO:0000313" key="1">
    <source>
        <dbReference type="EMBL" id="KAK7349391.1"/>
    </source>
</evidence>
<reference evidence="1 2" key="1">
    <citation type="submission" date="2024-01" db="EMBL/GenBank/DDBJ databases">
        <title>The genomes of 5 underutilized Papilionoideae crops provide insights into root nodulation and disease resistanc.</title>
        <authorList>
            <person name="Jiang F."/>
        </authorList>
    </citation>
    <scope>NUCLEOTIDE SEQUENCE [LARGE SCALE GENOMIC DNA]</scope>
    <source>
        <strain evidence="1">LVBAO_FW01</strain>
        <tissue evidence="1">Leaves</tissue>
    </source>
</reference>
<sequence>MPNERCNIDLIPETNVIINLKSQILTFVLRGGAGWWGWGYVVVLYDSLVTQKKGKDPKFVPTYRQFLLFFWKERSVPIIRTREKFFKKEEKKEKKGISFFH</sequence>